<evidence type="ECO:0000313" key="5">
    <source>
        <dbReference type="Proteomes" id="UP000685013"/>
    </source>
</evidence>
<proteinExistence type="predicted"/>
<evidence type="ECO:0000256" key="3">
    <source>
        <dbReference type="SAM" id="Phobius"/>
    </source>
</evidence>
<dbReference type="AlphaFoldDB" id="A0AAV6N255"/>
<evidence type="ECO:0000256" key="1">
    <source>
        <dbReference type="ARBA" id="ARBA00022574"/>
    </source>
</evidence>
<gene>
    <name evidence="4" type="ORF">SDJN03_15215</name>
</gene>
<dbReference type="PANTHER" id="PTHR14773:SF0">
    <property type="entry name" value="WD REPEAT-CONTAINING PROTEIN 76"/>
    <property type="match status" value="1"/>
</dbReference>
<protein>
    <submittedName>
        <fullName evidence="4">Uncharacterized protein</fullName>
    </submittedName>
</protein>
<dbReference type="GO" id="GO:0005634">
    <property type="term" value="C:nucleus"/>
    <property type="evidence" value="ECO:0007669"/>
    <property type="project" value="TreeGrafter"/>
</dbReference>
<accession>A0AAV6N255</accession>
<reference evidence="4 5" key="1">
    <citation type="journal article" date="2021" name="Hortic Res">
        <title>The domestication of Cucurbita argyrosperma as revealed by the genome of its wild relative.</title>
        <authorList>
            <person name="Barrera-Redondo J."/>
            <person name="Sanchez-de la Vega G."/>
            <person name="Aguirre-Liguori J.A."/>
            <person name="Castellanos-Morales G."/>
            <person name="Gutierrez-Guerrero Y.T."/>
            <person name="Aguirre-Dugua X."/>
            <person name="Aguirre-Planter E."/>
            <person name="Tenaillon M.I."/>
            <person name="Lira-Saade R."/>
            <person name="Eguiarte L.E."/>
        </authorList>
    </citation>
    <scope>NUCLEOTIDE SEQUENCE [LARGE SCALE GENOMIC DNA]</scope>
    <source>
        <strain evidence="4">JBR-2021</strain>
    </source>
</reference>
<name>A0AAV6N255_9ROSI</name>
<dbReference type="InterPro" id="IPR050853">
    <property type="entry name" value="WD_repeat_DNA-damage-binding"/>
</dbReference>
<keyword evidence="5" id="KW-1185">Reference proteome</keyword>
<evidence type="ECO:0000313" key="4">
    <source>
        <dbReference type="EMBL" id="KAG6589792.1"/>
    </source>
</evidence>
<dbReference type="PANTHER" id="PTHR14773">
    <property type="entry name" value="WD REPEAT-CONTAINING PROTEIN 76"/>
    <property type="match status" value="1"/>
</dbReference>
<dbReference type="EMBL" id="JAGKQH010000010">
    <property type="protein sequence ID" value="KAG6589792.1"/>
    <property type="molecule type" value="Genomic_DNA"/>
</dbReference>
<sequence length="208" mass="23996">MRVTWRFNRQCGPTTPTGSVFPPTPTVYKNHFHISNSTKPQFSFCFCFCPKPFLFPMASQALTEYERKRLENIRRNDEMMAALKLQSKASELSAASKRQRTMNKMLRAHCHISQPVTGTARRVWEATEGINQLCSALVVTTPALQVYSFSNPQPIMGFLESTPSSSPFPIRRACRRKKGYSKCFWRFSSSFWLFLVSYGRYFVGRCQE</sequence>
<dbReference type="GO" id="GO:2000001">
    <property type="term" value="P:regulation of DNA damage checkpoint"/>
    <property type="evidence" value="ECO:0007669"/>
    <property type="project" value="TreeGrafter"/>
</dbReference>
<feature type="transmembrane region" description="Helical" evidence="3">
    <location>
        <begin position="183"/>
        <end position="203"/>
    </location>
</feature>
<dbReference type="GO" id="GO:0003677">
    <property type="term" value="F:DNA binding"/>
    <property type="evidence" value="ECO:0007669"/>
    <property type="project" value="TreeGrafter"/>
</dbReference>
<keyword evidence="1" id="KW-0853">WD repeat</keyword>
<keyword evidence="2" id="KW-0677">Repeat</keyword>
<keyword evidence="3" id="KW-1133">Transmembrane helix</keyword>
<keyword evidence="3" id="KW-0472">Membrane</keyword>
<keyword evidence="3" id="KW-0812">Transmembrane</keyword>
<dbReference type="Proteomes" id="UP000685013">
    <property type="component" value="Chromosome 10"/>
</dbReference>
<feature type="non-terminal residue" evidence="4">
    <location>
        <position position="1"/>
    </location>
</feature>
<evidence type="ECO:0000256" key="2">
    <source>
        <dbReference type="ARBA" id="ARBA00022737"/>
    </source>
</evidence>
<organism evidence="4 5">
    <name type="scientific">Cucurbita argyrosperma subsp. sororia</name>
    <dbReference type="NCBI Taxonomy" id="37648"/>
    <lineage>
        <taxon>Eukaryota</taxon>
        <taxon>Viridiplantae</taxon>
        <taxon>Streptophyta</taxon>
        <taxon>Embryophyta</taxon>
        <taxon>Tracheophyta</taxon>
        <taxon>Spermatophyta</taxon>
        <taxon>Magnoliopsida</taxon>
        <taxon>eudicotyledons</taxon>
        <taxon>Gunneridae</taxon>
        <taxon>Pentapetalae</taxon>
        <taxon>rosids</taxon>
        <taxon>fabids</taxon>
        <taxon>Cucurbitales</taxon>
        <taxon>Cucurbitaceae</taxon>
        <taxon>Cucurbiteae</taxon>
        <taxon>Cucurbita</taxon>
    </lineage>
</organism>
<comment type="caution">
    <text evidence="4">The sequence shown here is derived from an EMBL/GenBank/DDBJ whole genome shotgun (WGS) entry which is preliminary data.</text>
</comment>